<protein>
    <submittedName>
        <fullName evidence="1">Uncharacterized protein</fullName>
    </submittedName>
</protein>
<name>A0A6A4SJT3_SCOMX</name>
<dbReference type="AlphaFoldDB" id="A0A6A4SJT3"/>
<evidence type="ECO:0000313" key="1">
    <source>
        <dbReference type="EMBL" id="KAF0032785.1"/>
    </source>
</evidence>
<comment type="caution">
    <text evidence="1">The sequence shown here is derived from an EMBL/GenBank/DDBJ whole genome shotgun (WGS) entry which is preliminary data.</text>
</comment>
<proteinExistence type="predicted"/>
<dbReference type="EMBL" id="VEVO01000013">
    <property type="protein sequence ID" value="KAF0032785.1"/>
    <property type="molecule type" value="Genomic_DNA"/>
</dbReference>
<reference evidence="1 2" key="1">
    <citation type="submission" date="2019-06" db="EMBL/GenBank/DDBJ databases">
        <title>Draft genomes of female and male turbot (Scophthalmus maximus).</title>
        <authorList>
            <person name="Xu H."/>
            <person name="Xu X.-W."/>
            <person name="Shao C."/>
            <person name="Chen S."/>
        </authorList>
    </citation>
    <scope>NUCLEOTIDE SEQUENCE [LARGE SCALE GENOMIC DNA]</scope>
    <source>
        <strain evidence="1">Ysfricsl-2016a</strain>
        <tissue evidence="1">Blood</tissue>
    </source>
</reference>
<dbReference type="Proteomes" id="UP000438429">
    <property type="component" value="Unassembled WGS sequence"/>
</dbReference>
<evidence type="ECO:0000313" key="2">
    <source>
        <dbReference type="Proteomes" id="UP000438429"/>
    </source>
</evidence>
<organism evidence="1 2">
    <name type="scientific">Scophthalmus maximus</name>
    <name type="common">Turbot</name>
    <name type="synonym">Psetta maxima</name>
    <dbReference type="NCBI Taxonomy" id="52904"/>
    <lineage>
        <taxon>Eukaryota</taxon>
        <taxon>Metazoa</taxon>
        <taxon>Chordata</taxon>
        <taxon>Craniata</taxon>
        <taxon>Vertebrata</taxon>
        <taxon>Euteleostomi</taxon>
        <taxon>Actinopterygii</taxon>
        <taxon>Neopterygii</taxon>
        <taxon>Teleostei</taxon>
        <taxon>Neoteleostei</taxon>
        <taxon>Acanthomorphata</taxon>
        <taxon>Carangaria</taxon>
        <taxon>Pleuronectiformes</taxon>
        <taxon>Pleuronectoidei</taxon>
        <taxon>Scophthalmidae</taxon>
        <taxon>Scophthalmus</taxon>
    </lineage>
</organism>
<sequence length="79" mass="8756">MLHQVRVHVRPVRVLQMCRGTNVPIQRVSLTSPLLCHGRSGPVVPHAASNGNVGDIELPTDRQISDLGRDVLHEKHLKI</sequence>
<gene>
    <name evidence="1" type="ORF">F2P81_015075</name>
</gene>
<accession>A0A6A4SJT3</accession>